<evidence type="ECO:0000313" key="11">
    <source>
        <dbReference type="EMBL" id="QHT37728.1"/>
    </source>
</evidence>
<dbReference type="SUPFAM" id="SSF56091">
    <property type="entry name" value="DNA ligase/mRNA capping enzyme, catalytic domain"/>
    <property type="match status" value="1"/>
</dbReference>
<dbReference type="InterPro" id="IPR004971">
    <property type="entry name" value="mRNA_G-N7_MeTrfase_dom"/>
</dbReference>
<evidence type="ECO:0000256" key="8">
    <source>
        <dbReference type="ARBA" id="ARBA00023134"/>
    </source>
</evidence>
<reference evidence="11" key="1">
    <citation type="journal article" date="2020" name="Nature">
        <title>Giant virus diversity and host interactions through global metagenomics.</title>
        <authorList>
            <person name="Schulz F."/>
            <person name="Roux S."/>
            <person name="Paez-Espino D."/>
            <person name="Jungbluth S."/>
            <person name="Walsh D.A."/>
            <person name="Denef V.J."/>
            <person name="McMahon K.D."/>
            <person name="Konstantinidis K.T."/>
            <person name="Eloe-Fadrosh E.A."/>
            <person name="Kyrpides N.C."/>
            <person name="Woyke T."/>
        </authorList>
    </citation>
    <scope>NUCLEOTIDE SEQUENCE</scope>
    <source>
        <strain evidence="11">GVMAG-S-ERX556049-19</strain>
    </source>
</reference>
<dbReference type="EMBL" id="MN738820">
    <property type="protein sequence ID" value="QHT37728.1"/>
    <property type="molecule type" value="Genomic_DNA"/>
</dbReference>
<dbReference type="PANTHER" id="PTHR12189">
    <property type="entry name" value="MRNA GUANINE-7- METHYLTRANSFERASE"/>
    <property type="match status" value="1"/>
</dbReference>
<evidence type="ECO:0000256" key="5">
    <source>
        <dbReference type="ARBA" id="ARBA00022691"/>
    </source>
</evidence>
<sequence>MDAKTEEKSPEKTPVQKKQMFESIIQHYLESNPAIKDNNKIKELEIRFGTNPKIARPISKIDYDNVVQHLYSNGFKTDNVYGHQMLRINNEYLDKNTGKKRISNVRAEINGSDLIQEYCKTNSLQKLINMPSTAFGEIKFTQKIPATTSSGQRIEKLDMEDFNLRVSYQSEQDYHPSTYLARDILSKWEDSLKLFRAMNRVRFYHDEYPLFFDLSIVRNSKKMNKVTVPKYTIQEADVFNNVEHYEIEIEVDNTKVGINTDYNTPSKLMNAIRKCIRIVLSGLQGTPYPISYNECNNILIEYMQLIHGPEFVPRKMQSKDFIGPSSYTLQMENIVENGENNNVANIRKNYTVTDKADGERKLLYISENGKLYMIDTNMNVLFTGMKTQKKEYFQSLLDGEHIVYDKQGKLLNIYAAFDIYYKKKKSTRELEFVKTNDAEKEEQEKENNEKKEEKLFRLDTLYEFISDLKPKSIIEKSDAEANKGDNEKNLPILIKCKEFYQDSDETSIFEGCSKILSNEKDGLFEYNTDGLIFTPARLPVAGNTLGGLPGPLKKYTWDYSFKWKPPQYNTVDFLVSVKKDKTGKDEVHNIFQDGTNMQGLQNVIQYKSLILRCGFSEKKHGFLNPFNDMIQDTISSTDDIDNEDNYQPVPFQPTNPSDLNASTCNIFLKEDGTKSYMTTEEGEYFEEDMIVEFKYEMNNEPGWRWKPIRVRYDKTAELRKGERNYGNAYHVANSNWQSIHHPITDEMIGTGLNIPDIEENEDVYYNRTKKESSTQGLRDFHNLFVKLKLIQGVSNRGDTLIDYAVGMAGDLPKWIRSKLKFVFGVDISKDNIMNQLNGACARYLKASKKFHKIPNALFLHGDTGKNIRKGDAYYTEKDKQISKAVFGTGAKDPSIIGKGVYKNYGLAESGFQISSCQFALHYFFENEHSLHSFLRNLNECTKVNGKFIGTCYDGKTVFNLLRNKKKDEGFSIFKNDRKIFELTKTYDQTGFPDDELSLGYGINVYQETINKVFREYLVNFEYFTRLMEDYGFVLITQEECVQMKLPEPTGMFRTLYDEMEKEIKIDKRKQSDYKDAVFMSPEEKRISFMNRYFVFKKVRNVDAKKMESLLKKQSQLSEEYEVQSLQEKDEKENESKQEDIKKENQDEDTDGPIKKPKIKKTKKKLLINED</sequence>
<keyword evidence="8" id="KW-0342">GTP-binding</keyword>
<evidence type="ECO:0000256" key="6">
    <source>
        <dbReference type="ARBA" id="ARBA00022741"/>
    </source>
</evidence>
<dbReference type="InterPro" id="IPR039753">
    <property type="entry name" value="RG7MT1"/>
</dbReference>
<keyword evidence="3" id="KW-0489">Methyltransferase</keyword>
<evidence type="ECO:0000256" key="4">
    <source>
        <dbReference type="ARBA" id="ARBA00022679"/>
    </source>
</evidence>
<proteinExistence type="predicted"/>
<feature type="region of interest" description="Disordered" evidence="9">
    <location>
        <begin position="1113"/>
        <end position="1170"/>
    </location>
</feature>
<dbReference type="Gene3D" id="3.30.470.30">
    <property type="entry name" value="DNA ligase/mRNA capping enzyme"/>
    <property type="match status" value="1"/>
</dbReference>
<keyword evidence="7" id="KW-0694">RNA-binding</keyword>
<dbReference type="InterPro" id="IPR001339">
    <property type="entry name" value="mRNA_cap_enzyme_adenylation"/>
</dbReference>
<dbReference type="Pfam" id="PF03291">
    <property type="entry name" value="mRNA_G-N7_MeTrfase"/>
    <property type="match status" value="1"/>
</dbReference>
<dbReference type="GO" id="GO:0005525">
    <property type="term" value="F:GTP binding"/>
    <property type="evidence" value="ECO:0007669"/>
    <property type="project" value="UniProtKB-KW"/>
</dbReference>
<dbReference type="InterPro" id="IPR033469">
    <property type="entry name" value="CYTH-like_dom_sf"/>
</dbReference>
<feature type="compositionally biased region" description="Basic residues" evidence="9">
    <location>
        <begin position="1154"/>
        <end position="1170"/>
    </location>
</feature>
<keyword evidence="4" id="KW-0808">Transferase</keyword>
<dbReference type="PANTHER" id="PTHR12189:SF2">
    <property type="entry name" value="MRNA CAP GUANINE-N7 METHYLTRANSFERASE"/>
    <property type="match status" value="1"/>
</dbReference>
<dbReference type="GO" id="GO:0004482">
    <property type="term" value="F:mRNA 5'-cap (guanine-N7-)-methyltransferase activity"/>
    <property type="evidence" value="ECO:0007669"/>
    <property type="project" value="UniProtKB-EC"/>
</dbReference>
<dbReference type="GO" id="GO:0005524">
    <property type="term" value="F:ATP binding"/>
    <property type="evidence" value="ECO:0007669"/>
    <property type="project" value="InterPro"/>
</dbReference>
<evidence type="ECO:0000259" key="10">
    <source>
        <dbReference type="PROSITE" id="PS51562"/>
    </source>
</evidence>
<evidence type="ECO:0000256" key="3">
    <source>
        <dbReference type="ARBA" id="ARBA00022603"/>
    </source>
</evidence>
<organism evidence="11">
    <name type="scientific">viral metagenome</name>
    <dbReference type="NCBI Taxonomy" id="1070528"/>
    <lineage>
        <taxon>unclassified sequences</taxon>
        <taxon>metagenomes</taxon>
        <taxon>organismal metagenomes</taxon>
    </lineage>
</organism>
<accession>A0A6C0F7R6</accession>
<dbReference type="PROSITE" id="PS51562">
    <property type="entry name" value="RNA_CAP0_MT"/>
    <property type="match status" value="1"/>
</dbReference>
<dbReference type="Pfam" id="PF01331">
    <property type="entry name" value="mRNA_cap_enzyme"/>
    <property type="match status" value="1"/>
</dbReference>
<dbReference type="UniPathway" id="UPA00922"/>
<dbReference type="SUPFAM" id="SSF53335">
    <property type="entry name" value="S-adenosyl-L-methionine-dependent methyltransferases"/>
    <property type="match status" value="1"/>
</dbReference>
<dbReference type="GO" id="GO:0005634">
    <property type="term" value="C:nucleus"/>
    <property type="evidence" value="ECO:0007669"/>
    <property type="project" value="TreeGrafter"/>
</dbReference>
<dbReference type="SUPFAM" id="SSF55154">
    <property type="entry name" value="CYTH-like phosphatases"/>
    <property type="match status" value="1"/>
</dbReference>
<dbReference type="EC" id="2.1.1.56" evidence="2"/>
<dbReference type="Gene3D" id="3.40.50.150">
    <property type="entry name" value="Vaccinia Virus protein VP39"/>
    <property type="match status" value="1"/>
</dbReference>
<dbReference type="Gene3D" id="2.40.50.140">
    <property type="entry name" value="Nucleic acid-binding proteins"/>
    <property type="match status" value="1"/>
</dbReference>
<evidence type="ECO:0000256" key="7">
    <source>
        <dbReference type="ARBA" id="ARBA00022884"/>
    </source>
</evidence>
<dbReference type="GO" id="GO:0004484">
    <property type="term" value="F:mRNA guanylyltransferase activity"/>
    <property type="evidence" value="ECO:0007669"/>
    <property type="project" value="InterPro"/>
</dbReference>
<protein>
    <recommendedName>
        <fullName evidence="2">mRNA (guanine-N(7))-methyltransferase</fullName>
        <ecNumber evidence="2">2.1.1.56</ecNumber>
    </recommendedName>
</protein>
<keyword evidence="6" id="KW-0547">Nucleotide-binding</keyword>
<evidence type="ECO:0000256" key="2">
    <source>
        <dbReference type="ARBA" id="ARBA00011926"/>
    </source>
</evidence>
<name>A0A6C0F7R6_9ZZZZ</name>
<comment type="pathway">
    <text evidence="1">mRNA processing; mRNA capping.</text>
</comment>
<feature type="domain" description="MRNA cap 0 methyltransferase" evidence="10">
    <location>
        <begin position="773"/>
        <end position="1098"/>
    </location>
</feature>
<feature type="compositionally biased region" description="Basic and acidic residues" evidence="9">
    <location>
        <begin position="1126"/>
        <end position="1144"/>
    </location>
</feature>
<dbReference type="InterPro" id="IPR012340">
    <property type="entry name" value="NA-bd_OB-fold"/>
</dbReference>
<keyword evidence="5" id="KW-0949">S-adenosyl-L-methionine</keyword>
<evidence type="ECO:0000256" key="1">
    <source>
        <dbReference type="ARBA" id="ARBA00005129"/>
    </source>
</evidence>
<dbReference type="GO" id="GO:0003723">
    <property type="term" value="F:RNA binding"/>
    <property type="evidence" value="ECO:0007669"/>
    <property type="project" value="UniProtKB-KW"/>
</dbReference>
<dbReference type="AlphaFoldDB" id="A0A6C0F7R6"/>
<dbReference type="InterPro" id="IPR029063">
    <property type="entry name" value="SAM-dependent_MTases_sf"/>
</dbReference>
<evidence type="ECO:0000256" key="9">
    <source>
        <dbReference type="SAM" id="MobiDB-lite"/>
    </source>
</evidence>